<accession>A0A0W0R4J9</accession>
<dbReference type="EMBL" id="LR134438">
    <property type="protein sequence ID" value="VEH86311.1"/>
    <property type="molecule type" value="Genomic_DNA"/>
</dbReference>
<dbReference type="PANTHER" id="PTHR43798">
    <property type="entry name" value="MONOACYLGLYCEROL LIPASE"/>
    <property type="match status" value="1"/>
</dbReference>
<dbReference type="InterPro" id="IPR022742">
    <property type="entry name" value="Hydrolase_4"/>
</dbReference>
<dbReference type="Proteomes" id="UP000054859">
    <property type="component" value="Unassembled WGS sequence"/>
</dbReference>
<dbReference type="Gene3D" id="3.40.50.1820">
    <property type="entry name" value="alpha/beta hydrolase"/>
    <property type="match status" value="1"/>
</dbReference>
<proteinExistence type="predicted"/>
<dbReference type="OrthoDB" id="5729753at2"/>
<keyword evidence="2" id="KW-0808">Transferase</keyword>
<evidence type="ECO:0000313" key="5">
    <source>
        <dbReference type="Proteomes" id="UP000281170"/>
    </source>
</evidence>
<geneLocation type="plasmid" evidence="3 5">
    <name>29</name>
</geneLocation>
<dbReference type="SUPFAM" id="SSF53474">
    <property type="entry name" value="alpha/beta-Hydrolases"/>
    <property type="match status" value="1"/>
</dbReference>
<evidence type="ECO:0000259" key="1">
    <source>
        <dbReference type="Pfam" id="PF12146"/>
    </source>
</evidence>
<keyword evidence="2" id="KW-0012">Acyltransferase</keyword>
<feature type="domain" description="Serine aminopeptidase S33" evidence="1">
    <location>
        <begin position="2"/>
        <end position="227"/>
    </location>
</feature>
<organism evidence="2 4">
    <name type="scientific">Legionella adelaidensis</name>
    <dbReference type="NCBI Taxonomy" id="45056"/>
    <lineage>
        <taxon>Bacteria</taxon>
        <taxon>Pseudomonadati</taxon>
        <taxon>Pseudomonadota</taxon>
        <taxon>Gammaproteobacteria</taxon>
        <taxon>Legionellales</taxon>
        <taxon>Legionellaceae</taxon>
        <taxon>Legionella</taxon>
    </lineage>
</organism>
<keyword evidence="2" id="KW-0378">Hydrolase</keyword>
<keyword evidence="3" id="KW-0614">Plasmid</keyword>
<evidence type="ECO:0000313" key="4">
    <source>
        <dbReference type="Proteomes" id="UP000054859"/>
    </source>
</evidence>
<dbReference type="GO" id="GO:0016746">
    <property type="term" value="F:acyltransferase activity"/>
    <property type="evidence" value="ECO:0007669"/>
    <property type="project" value="UniProtKB-KW"/>
</dbReference>
<evidence type="ECO:0000313" key="2">
    <source>
        <dbReference type="EMBL" id="KTC65987.1"/>
    </source>
</evidence>
<dbReference type="AlphaFoldDB" id="A0A0W0R4J9"/>
<dbReference type="STRING" id="45056.Lade_0645"/>
<dbReference type="InterPro" id="IPR029058">
    <property type="entry name" value="AB_hydrolase_fold"/>
</dbReference>
<protein>
    <submittedName>
        <fullName evidence="2">Hydrolase/acyltransferase</fullName>
    </submittedName>
    <submittedName>
        <fullName evidence="3">Hydrolases or acyltransferases (Alpha/beta hydrolase superfamily)</fullName>
    </submittedName>
</protein>
<dbReference type="RefSeq" id="WP_058461703.1">
    <property type="nucleotide sequence ID" value="NZ_CAAAHS010000007.1"/>
</dbReference>
<dbReference type="Pfam" id="PF12146">
    <property type="entry name" value="Hydrolase_4"/>
    <property type="match status" value="1"/>
</dbReference>
<name>A0A0W0R4J9_9GAMM</name>
<dbReference type="KEGG" id="ladl:NCTC12735_01961"/>
<reference evidence="3 5" key="2">
    <citation type="submission" date="2018-12" db="EMBL/GenBank/DDBJ databases">
        <authorList>
            <consortium name="Pathogen Informatics"/>
        </authorList>
    </citation>
    <scope>NUCLEOTIDE SEQUENCE [LARGE SCALE GENOMIC DNA]</scope>
    <source>
        <strain evidence="3 5">NCTC12735</strain>
        <plasmid evidence="5">29</plasmid>
    </source>
</reference>
<evidence type="ECO:0000313" key="3">
    <source>
        <dbReference type="EMBL" id="VEH86311.1"/>
    </source>
</evidence>
<dbReference type="GO" id="GO:0016787">
    <property type="term" value="F:hydrolase activity"/>
    <property type="evidence" value="ECO:0007669"/>
    <property type="project" value="UniProtKB-KW"/>
</dbReference>
<dbReference type="EMBL" id="LNKA01000001">
    <property type="protein sequence ID" value="KTC65987.1"/>
    <property type="molecule type" value="Genomic_DNA"/>
</dbReference>
<gene>
    <name evidence="2" type="ORF">Lade_0645</name>
    <name evidence="3" type="ORF">NCTC12735_01961</name>
</gene>
<keyword evidence="4" id="KW-1185">Reference proteome</keyword>
<reference evidence="2 4" key="1">
    <citation type="submission" date="2015-11" db="EMBL/GenBank/DDBJ databases">
        <title>Identification of large and diverse effector repertoires of 38 Legionella species.</title>
        <authorList>
            <person name="Burstein D."/>
            <person name="Amaro F."/>
            <person name="Zusman T."/>
            <person name="Lifshitz Z."/>
            <person name="Cohen O."/>
            <person name="Gilbert J.A."/>
            <person name="Pupko T."/>
            <person name="Shuman H.A."/>
            <person name="Segal G."/>
        </authorList>
    </citation>
    <scope>NUCLEOTIDE SEQUENCE [LARGE SCALE GENOMIC DNA]</scope>
    <source>
        <strain evidence="2 4">1762-AUS-E</strain>
    </source>
</reference>
<dbReference type="Proteomes" id="UP000281170">
    <property type="component" value="Plasmid 29"/>
</dbReference>
<dbReference type="InterPro" id="IPR050266">
    <property type="entry name" value="AB_hydrolase_sf"/>
</dbReference>
<sequence length="261" mass="30056">MKESIHFAHGNGFPSPCYQQLFKNLSNQFDYYYIDKVGHTEQYPVTDNWHNLSAEVIASITSQTTKPVIGLGHSLGGVLTYLAAIENPDLFRCIILLDSPIIGRVKSKALLLAKTLGIIDHLTPAYRTKGRRRHWRTREEARQYLKSKKLFKNFTEDCLEDYIDYGLEKDANGFTLRFDPYIEYQIYRTIPHVLHEYEGKLKVPAAIIYGKKSNVVNAGDIRYMGRKQGIKSFKTEGTHMFPMEYPEETATKIIKVIDQLL</sequence>
<dbReference type="PATRIC" id="fig|45056.6.peg.667"/>